<accession>A0AAN8WY56</accession>
<keyword evidence="9" id="KW-0479">Metal-binding</keyword>
<keyword evidence="13" id="KW-0472">Membrane</keyword>
<sequence>YLERYYISETSFNGSEKNRQLLIDPSRGSLDQSRRFLTHPFTVAGERWKTVTDSWNICMSTQTSANLLFWIEKHTEMWQGPISVSVYTPDVDYTIAVKIISFLQTCIPAVRQRVSFHFSYPHKLPPVYVTDDDKNDLEYDCESIESVNEALVDKYRTYRLREILRKQPYPQNILRNIARKGCPNEYTFTPDVDMLLTPGMSDEINDFVSLNSTQSCTKCAFVIPTYEIHAIVKTNPANKNELRKLVKQSKARGFHSRVYQPNQGNSNLPRWESQNMDKKLDIMYNITSWKKSWEPIYIAKADIPLYDERFIGYGFTRSSQVYEMHIADYTWHMLNNAFLCHRGFQTSKKKDTLRRMQINQNSRRYPMFLKEVYARYNKSAEEYEKKTKVHSILNKYLEEIPENKYSPKTRHPKEKNLLKI</sequence>
<evidence type="ECO:0000256" key="16">
    <source>
        <dbReference type="ARBA" id="ARBA00030723"/>
    </source>
</evidence>
<evidence type="ECO:0000256" key="8">
    <source>
        <dbReference type="ARBA" id="ARBA00022692"/>
    </source>
</evidence>
<keyword evidence="12" id="KW-0333">Golgi apparatus</keyword>
<evidence type="ECO:0000256" key="2">
    <source>
        <dbReference type="ARBA" id="ARBA00004323"/>
    </source>
</evidence>
<proteinExistence type="inferred from homology"/>
<keyword evidence="6" id="KW-0328">Glycosyltransferase</keyword>
<evidence type="ECO:0000256" key="4">
    <source>
        <dbReference type="ARBA" id="ARBA00008539"/>
    </source>
</evidence>
<evidence type="ECO:0000256" key="1">
    <source>
        <dbReference type="ARBA" id="ARBA00001936"/>
    </source>
</evidence>
<dbReference type="GO" id="GO:0046872">
    <property type="term" value="F:metal ion binding"/>
    <property type="evidence" value="ECO:0007669"/>
    <property type="project" value="UniProtKB-KW"/>
</dbReference>
<dbReference type="EMBL" id="JAXCGZ010015200">
    <property type="protein sequence ID" value="KAK7070888.1"/>
    <property type="molecule type" value="Genomic_DNA"/>
</dbReference>
<comment type="similarity">
    <text evidence="4">Belongs to the glycosyltransferase 49 family.</text>
</comment>
<keyword evidence="22" id="KW-1185">Reference proteome</keyword>
<comment type="subcellular location">
    <subcellularLocation>
        <location evidence="2">Golgi apparatus membrane</location>
        <topology evidence="2">Single-pass type II membrane protein</topology>
    </subcellularLocation>
</comment>
<evidence type="ECO:0000256" key="7">
    <source>
        <dbReference type="ARBA" id="ARBA00022679"/>
    </source>
</evidence>
<comment type="cofactor">
    <cofactor evidence="1">
        <name>Mn(2+)</name>
        <dbReference type="ChEBI" id="CHEBI:29035"/>
    </cofactor>
</comment>
<dbReference type="PANTHER" id="PTHR46420:SF1">
    <property type="entry name" value="BETA-1,4-GLUCURONYLTRANSFERASE 1"/>
    <property type="match status" value="1"/>
</dbReference>
<keyword evidence="10" id="KW-0735">Signal-anchor</keyword>
<evidence type="ECO:0000256" key="17">
    <source>
        <dbReference type="ARBA" id="ARBA00032175"/>
    </source>
</evidence>
<evidence type="ECO:0000256" key="10">
    <source>
        <dbReference type="ARBA" id="ARBA00022968"/>
    </source>
</evidence>
<evidence type="ECO:0000256" key="18">
    <source>
        <dbReference type="ARBA" id="ARBA00032181"/>
    </source>
</evidence>
<evidence type="ECO:0000256" key="3">
    <source>
        <dbReference type="ARBA" id="ARBA00004922"/>
    </source>
</evidence>
<evidence type="ECO:0000313" key="21">
    <source>
        <dbReference type="EMBL" id="KAK7070888.1"/>
    </source>
</evidence>
<evidence type="ECO:0000256" key="14">
    <source>
        <dbReference type="ARBA" id="ARBA00023180"/>
    </source>
</evidence>
<evidence type="ECO:0000256" key="12">
    <source>
        <dbReference type="ARBA" id="ARBA00023034"/>
    </source>
</evidence>
<organism evidence="21 22">
    <name type="scientific">Halocaridina rubra</name>
    <name type="common">Hawaiian red shrimp</name>
    <dbReference type="NCBI Taxonomy" id="373956"/>
    <lineage>
        <taxon>Eukaryota</taxon>
        <taxon>Metazoa</taxon>
        <taxon>Ecdysozoa</taxon>
        <taxon>Arthropoda</taxon>
        <taxon>Crustacea</taxon>
        <taxon>Multicrustacea</taxon>
        <taxon>Malacostraca</taxon>
        <taxon>Eumalacostraca</taxon>
        <taxon>Eucarida</taxon>
        <taxon>Decapoda</taxon>
        <taxon>Pleocyemata</taxon>
        <taxon>Caridea</taxon>
        <taxon>Atyoidea</taxon>
        <taxon>Atyidae</taxon>
        <taxon>Halocaridina</taxon>
    </lineage>
</organism>
<feature type="non-terminal residue" evidence="21">
    <location>
        <position position="1"/>
    </location>
</feature>
<evidence type="ECO:0000256" key="6">
    <source>
        <dbReference type="ARBA" id="ARBA00022676"/>
    </source>
</evidence>
<dbReference type="InterPro" id="IPR043189">
    <property type="entry name" value="B4GAT1"/>
</dbReference>
<keyword evidence="7" id="KW-0808">Transferase</keyword>
<dbReference type="AlphaFoldDB" id="A0AAN8WY56"/>
<keyword evidence="14" id="KW-0325">Glycoprotein</keyword>
<gene>
    <name evidence="21" type="primary">B3GNT1_3</name>
    <name evidence="21" type="ORF">SK128_019780</name>
</gene>
<comment type="catalytic activity">
    <reaction evidence="20">
        <text>3-O-[beta-D-Xyl-(1-&gt;4)-Rib-ol-P-Rib-ol-P-3-beta-D-GalNAc-(1-&gt;3)-beta-D-GlcNAc-(1-&gt;4)-(O-6-P-alpha-D-Man)]-Thr-[protein] + UDP-alpha-D-glucuronate = 3-O-[beta-D-GlcA-(1-&gt;3)-beta-D-Xyl-(1-&gt;4)-Rib-ol-P-Rib-ol-P-3-beta-D-GalNAc-(1-&gt;3)-beta-D-GlcNAc-(1-&gt;4)-(O-6-P-alpha-D-Man)]-Thr-[protein] + UDP + H(+)</text>
        <dbReference type="Rhea" id="RHEA:46860"/>
        <dbReference type="Rhea" id="RHEA-COMP:15023"/>
        <dbReference type="Rhea" id="RHEA-COMP:17482"/>
        <dbReference type="ChEBI" id="CHEBI:15378"/>
        <dbReference type="ChEBI" id="CHEBI:58052"/>
        <dbReference type="ChEBI" id="CHEBI:58223"/>
        <dbReference type="ChEBI" id="CHEBI:142405"/>
        <dbReference type="ChEBI" id="CHEBI:177336"/>
    </reaction>
</comment>
<keyword evidence="8" id="KW-0812">Transmembrane</keyword>
<protein>
    <recommendedName>
        <fullName evidence="5">Beta-1,4-glucuronyltransferase 1</fullName>
    </recommendedName>
    <alternativeName>
        <fullName evidence="16">I-beta-1,3-N-acetylglucosaminyltransferase</fullName>
    </alternativeName>
    <alternativeName>
        <fullName evidence="19">N-acetyllactosaminide beta-1,3-N-acetylglucosaminyltransferase</fullName>
    </alternativeName>
    <alternativeName>
        <fullName evidence="17">Poly-N-acetyllactosamine extension enzyme</fullName>
    </alternativeName>
    <alternativeName>
        <fullName evidence="18">UDP-GlcNAc:betaGal beta-1,3-N-acetylglucosaminyltransferase 1</fullName>
    </alternativeName>
</protein>
<reference evidence="21 22" key="1">
    <citation type="submission" date="2023-11" db="EMBL/GenBank/DDBJ databases">
        <title>Halocaridina rubra genome assembly.</title>
        <authorList>
            <person name="Smith C."/>
        </authorList>
    </citation>
    <scope>NUCLEOTIDE SEQUENCE [LARGE SCALE GENOMIC DNA]</scope>
    <source>
        <strain evidence="21">EP-1</strain>
        <tissue evidence="21">Whole</tissue>
    </source>
</reference>
<comment type="caution">
    <text evidence="21">The sequence shown here is derived from an EMBL/GenBank/DDBJ whole genome shotgun (WGS) entry which is preliminary data.</text>
</comment>
<evidence type="ECO:0000256" key="9">
    <source>
        <dbReference type="ARBA" id="ARBA00022723"/>
    </source>
</evidence>
<evidence type="ECO:0000256" key="11">
    <source>
        <dbReference type="ARBA" id="ARBA00022989"/>
    </source>
</evidence>
<dbReference type="GO" id="GO:0015020">
    <property type="term" value="F:glucuronosyltransferase activity"/>
    <property type="evidence" value="ECO:0007669"/>
    <property type="project" value="InterPro"/>
</dbReference>
<keyword evidence="15" id="KW-0464">Manganese</keyword>
<evidence type="ECO:0000256" key="15">
    <source>
        <dbReference type="ARBA" id="ARBA00023211"/>
    </source>
</evidence>
<evidence type="ECO:0000256" key="5">
    <source>
        <dbReference type="ARBA" id="ARBA00017962"/>
    </source>
</evidence>
<dbReference type="GO" id="GO:0035269">
    <property type="term" value="P:protein O-linked glycosylation via mannose"/>
    <property type="evidence" value="ECO:0007669"/>
    <property type="project" value="TreeGrafter"/>
</dbReference>
<dbReference type="GO" id="GO:0000139">
    <property type="term" value="C:Golgi membrane"/>
    <property type="evidence" value="ECO:0007669"/>
    <property type="project" value="UniProtKB-SubCell"/>
</dbReference>
<keyword evidence="11" id="KW-1133">Transmembrane helix</keyword>
<evidence type="ECO:0000256" key="19">
    <source>
        <dbReference type="ARBA" id="ARBA00033291"/>
    </source>
</evidence>
<dbReference type="Pfam" id="PF13896">
    <property type="entry name" value="Glyco_transf_49"/>
    <property type="match status" value="1"/>
</dbReference>
<evidence type="ECO:0000256" key="13">
    <source>
        <dbReference type="ARBA" id="ARBA00023136"/>
    </source>
</evidence>
<dbReference type="PANTHER" id="PTHR46420">
    <property type="entry name" value="BETA-1,4-GLUCURONYLTRANSFERASE 1"/>
    <property type="match status" value="1"/>
</dbReference>
<evidence type="ECO:0000256" key="20">
    <source>
        <dbReference type="ARBA" id="ARBA00047852"/>
    </source>
</evidence>
<dbReference type="Proteomes" id="UP001381693">
    <property type="component" value="Unassembled WGS sequence"/>
</dbReference>
<name>A0AAN8WY56_HALRR</name>
<comment type="pathway">
    <text evidence="3">Protein modification; protein glycosylation.</text>
</comment>
<evidence type="ECO:0000313" key="22">
    <source>
        <dbReference type="Proteomes" id="UP001381693"/>
    </source>
</evidence>